<evidence type="ECO:0000313" key="2">
    <source>
        <dbReference type="EMBL" id="SLM51451.1"/>
    </source>
</evidence>
<feature type="transmembrane region" description="Helical" evidence="1">
    <location>
        <begin position="183"/>
        <end position="199"/>
    </location>
</feature>
<reference evidence="3" key="1">
    <citation type="submission" date="2016-04" db="EMBL/GenBank/DDBJ databases">
        <authorList>
            <person name="Strepis N."/>
        </authorList>
    </citation>
    <scope>NUCLEOTIDE SEQUENCE [LARGE SCALE GENOMIC DNA]</scope>
</reference>
<name>A0A1W1IEW2_9LACT</name>
<dbReference type="Proteomes" id="UP000195985">
    <property type="component" value="Unassembled WGS sequence"/>
</dbReference>
<dbReference type="EMBL" id="FWEY01000002">
    <property type="protein sequence ID" value="SLM51451.1"/>
    <property type="molecule type" value="Genomic_DNA"/>
</dbReference>
<accession>A0A1W1IEW2</accession>
<evidence type="ECO:0000313" key="3">
    <source>
        <dbReference type="Proteomes" id="UP000195985"/>
    </source>
</evidence>
<feature type="transmembrane region" description="Helical" evidence="1">
    <location>
        <begin position="112"/>
        <end position="139"/>
    </location>
</feature>
<dbReference type="PANTHER" id="PTHR37305">
    <property type="entry name" value="INTEGRAL MEMBRANE PROTEIN-RELATED"/>
    <property type="match status" value="1"/>
</dbReference>
<dbReference type="Pfam" id="PF12679">
    <property type="entry name" value="ABC2_membrane_2"/>
    <property type="match status" value="1"/>
</dbReference>
<proteinExistence type="predicted"/>
<dbReference type="GO" id="GO:0005886">
    <property type="term" value="C:plasma membrane"/>
    <property type="evidence" value="ECO:0007669"/>
    <property type="project" value="UniProtKB-SubCell"/>
</dbReference>
<keyword evidence="1" id="KW-0472">Membrane</keyword>
<gene>
    <name evidence="2" type="ORF">TPAS_1127</name>
</gene>
<dbReference type="RefSeq" id="WP_086942258.1">
    <property type="nucleotide sequence ID" value="NZ_FONM01000001.1"/>
</dbReference>
<feature type="transmembrane region" description="Helical" evidence="1">
    <location>
        <begin position="21"/>
        <end position="42"/>
    </location>
</feature>
<keyword evidence="1" id="KW-0812">Transmembrane</keyword>
<feature type="transmembrane region" description="Helical" evidence="1">
    <location>
        <begin position="74"/>
        <end position="91"/>
    </location>
</feature>
<protein>
    <recommendedName>
        <fullName evidence="4">Abc-2 type transporter</fullName>
    </recommendedName>
</protein>
<feature type="transmembrane region" description="Helical" evidence="1">
    <location>
        <begin position="231"/>
        <end position="249"/>
    </location>
</feature>
<sequence length="254" mass="28554">MRAYVAFTKKELTEYTRNFKLFLAIALFALLGIMNPLTAKFLPDLLANFMPEGITILIAEPTNLDSWIQFFKNGTQTGLFIIVILLSGMMAKEYEKGTLINMVTKGLPRRTILYSKFTGALLLWTVSYWLCFLITLGYTLYYFPDGTTENLALSVISLYLFGILLIAVLLLGAVLFKNAYGPLLLTGAFLMVLFLWNLFPETAEWNPLVLASRNMDMLQGTLLLEELLKPLLMTGLVIASSLFTAVRLFNKTAL</sequence>
<dbReference type="OrthoDB" id="4187110at2"/>
<evidence type="ECO:0008006" key="4">
    <source>
        <dbReference type="Google" id="ProtNLM"/>
    </source>
</evidence>
<keyword evidence="1" id="KW-1133">Transmembrane helix</keyword>
<dbReference type="GO" id="GO:0140359">
    <property type="term" value="F:ABC-type transporter activity"/>
    <property type="evidence" value="ECO:0007669"/>
    <property type="project" value="InterPro"/>
</dbReference>
<dbReference type="STRING" id="43064.SAMN04488086_101321"/>
<organism evidence="2 3">
    <name type="scientific">Trichococcus pasteurii</name>
    <dbReference type="NCBI Taxonomy" id="43064"/>
    <lineage>
        <taxon>Bacteria</taxon>
        <taxon>Bacillati</taxon>
        <taxon>Bacillota</taxon>
        <taxon>Bacilli</taxon>
        <taxon>Lactobacillales</taxon>
        <taxon>Carnobacteriaceae</taxon>
        <taxon>Trichococcus</taxon>
    </lineage>
</organism>
<keyword evidence="3" id="KW-1185">Reference proteome</keyword>
<dbReference type="PANTHER" id="PTHR37305:SF1">
    <property type="entry name" value="MEMBRANE PROTEIN"/>
    <property type="match status" value="1"/>
</dbReference>
<feature type="transmembrane region" description="Helical" evidence="1">
    <location>
        <begin position="151"/>
        <end position="176"/>
    </location>
</feature>
<evidence type="ECO:0000256" key="1">
    <source>
        <dbReference type="SAM" id="Phobius"/>
    </source>
</evidence>
<dbReference type="AlphaFoldDB" id="A0A1W1IEW2"/>